<proteinExistence type="predicted"/>
<keyword evidence="4" id="KW-1185">Reference proteome</keyword>
<keyword evidence="2" id="KW-0472">Membrane</keyword>
<feature type="region of interest" description="Disordered" evidence="1">
    <location>
        <begin position="1"/>
        <end position="32"/>
    </location>
</feature>
<protein>
    <submittedName>
        <fullName evidence="3">Hemolysin XhlA</fullName>
    </submittedName>
</protein>
<sequence>MSKIEWKNNEQNTSNKKSESNNSGGGRMDDRLNKLEGQVDSMKLDITVIKSNYSTKEDIANVRSEIHSTISNQTKWLAGIIIGVASIALAVARFLF</sequence>
<evidence type="ECO:0000256" key="1">
    <source>
        <dbReference type="SAM" id="MobiDB-lite"/>
    </source>
</evidence>
<dbReference type="EMBL" id="JBHLXE010000027">
    <property type="protein sequence ID" value="MFC0179014.1"/>
    <property type="molecule type" value="Genomic_DNA"/>
</dbReference>
<feature type="transmembrane region" description="Helical" evidence="2">
    <location>
        <begin position="76"/>
        <end position="95"/>
    </location>
</feature>
<dbReference type="RefSeq" id="WP_385876108.1">
    <property type="nucleotide sequence ID" value="NZ_JBHLXE010000027.1"/>
</dbReference>
<reference evidence="3 4" key="1">
    <citation type="submission" date="2024-09" db="EMBL/GenBank/DDBJ databases">
        <authorList>
            <person name="Sun Q."/>
            <person name="Mori K."/>
        </authorList>
    </citation>
    <scope>NUCLEOTIDE SEQUENCE [LARGE SCALE GENOMIC DNA]</scope>
    <source>
        <strain evidence="3 4">CCM 8545</strain>
    </source>
</reference>
<keyword evidence="2" id="KW-0812">Transmembrane</keyword>
<organism evidence="3 4">
    <name type="scientific">Thorsellia kenyensis</name>
    <dbReference type="NCBI Taxonomy" id="1549888"/>
    <lineage>
        <taxon>Bacteria</taxon>
        <taxon>Pseudomonadati</taxon>
        <taxon>Pseudomonadota</taxon>
        <taxon>Gammaproteobacteria</taxon>
        <taxon>Enterobacterales</taxon>
        <taxon>Thorselliaceae</taxon>
        <taxon>Thorsellia</taxon>
    </lineage>
</organism>
<comment type="caution">
    <text evidence="3">The sequence shown here is derived from an EMBL/GenBank/DDBJ whole genome shotgun (WGS) entry which is preliminary data.</text>
</comment>
<name>A0ABV6C7S1_9GAMM</name>
<accession>A0ABV6C7S1</accession>
<dbReference type="Proteomes" id="UP001589758">
    <property type="component" value="Unassembled WGS sequence"/>
</dbReference>
<evidence type="ECO:0000256" key="2">
    <source>
        <dbReference type="SAM" id="Phobius"/>
    </source>
</evidence>
<evidence type="ECO:0000313" key="4">
    <source>
        <dbReference type="Proteomes" id="UP001589758"/>
    </source>
</evidence>
<evidence type="ECO:0000313" key="3">
    <source>
        <dbReference type="EMBL" id="MFC0179014.1"/>
    </source>
</evidence>
<keyword evidence="2" id="KW-1133">Transmembrane helix</keyword>
<gene>
    <name evidence="3" type="ORF">ACFFIT_02710</name>
</gene>